<dbReference type="PANTHER" id="PTHR44846">
    <property type="entry name" value="MANNOSYL-D-GLYCERATE TRANSPORT/METABOLISM SYSTEM REPRESSOR MNGR-RELATED"/>
    <property type="match status" value="1"/>
</dbReference>
<keyword evidence="1" id="KW-0805">Transcription regulation</keyword>
<evidence type="ECO:0000256" key="1">
    <source>
        <dbReference type="ARBA" id="ARBA00023015"/>
    </source>
</evidence>
<dbReference type="Pfam" id="PF00392">
    <property type="entry name" value="GntR"/>
    <property type="match status" value="1"/>
</dbReference>
<dbReference type="SMART" id="SM00866">
    <property type="entry name" value="UTRA"/>
    <property type="match status" value="1"/>
</dbReference>
<dbReference type="SUPFAM" id="SSF46785">
    <property type="entry name" value="Winged helix' DNA-binding domain"/>
    <property type="match status" value="1"/>
</dbReference>
<gene>
    <name evidence="5" type="ORF">CTZ28_27880</name>
</gene>
<dbReference type="GO" id="GO:0003677">
    <property type="term" value="F:DNA binding"/>
    <property type="evidence" value="ECO:0007669"/>
    <property type="project" value="UniProtKB-KW"/>
</dbReference>
<dbReference type="PANTHER" id="PTHR44846:SF1">
    <property type="entry name" value="MANNOSYL-D-GLYCERATE TRANSPORT_METABOLISM SYSTEM REPRESSOR MNGR-RELATED"/>
    <property type="match status" value="1"/>
</dbReference>
<feature type="domain" description="HTH gntR-type" evidence="4">
    <location>
        <begin position="3"/>
        <end position="71"/>
    </location>
</feature>
<organism evidence="5 6">
    <name type="scientific">Streptomyces shenzhenensis</name>
    <dbReference type="NCBI Taxonomy" id="943815"/>
    <lineage>
        <taxon>Bacteria</taxon>
        <taxon>Bacillati</taxon>
        <taxon>Actinomycetota</taxon>
        <taxon>Actinomycetes</taxon>
        <taxon>Kitasatosporales</taxon>
        <taxon>Streptomycetaceae</taxon>
        <taxon>Streptomyces</taxon>
    </lineage>
</organism>
<dbReference type="Gene3D" id="3.40.1410.10">
    <property type="entry name" value="Chorismate lyase-like"/>
    <property type="match status" value="1"/>
</dbReference>
<proteinExistence type="predicted"/>
<dbReference type="OrthoDB" id="3210131at2"/>
<keyword evidence="2" id="KW-0238">DNA-binding</keyword>
<dbReference type="Proteomes" id="UP000270471">
    <property type="component" value="Unassembled WGS sequence"/>
</dbReference>
<accession>A0A3M0HZZ1</accession>
<dbReference type="Gene3D" id="1.10.10.10">
    <property type="entry name" value="Winged helix-like DNA-binding domain superfamily/Winged helix DNA-binding domain"/>
    <property type="match status" value="1"/>
</dbReference>
<dbReference type="AlphaFoldDB" id="A0A3M0HZZ1"/>
<reference evidence="5 6" key="1">
    <citation type="submission" date="2017-11" db="EMBL/GenBank/DDBJ databases">
        <title>Draft genome of actinobacteria isolated from guarana (Paullinia cupana (Mart.) Ducke.</title>
        <authorList>
            <person name="Siqueira K.A."/>
            <person name="Liotti R.G."/>
            <person name="Mendes T.A.O."/>
            <person name="Soares M.A."/>
        </authorList>
    </citation>
    <scope>NUCLEOTIDE SEQUENCE [LARGE SCALE GENOMIC DNA]</scope>
    <source>
        <strain evidence="5 6">193</strain>
    </source>
</reference>
<dbReference type="GO" id="GO:0003700">
    <property type="term" value="F:DNA-binding transcription factor activity"/>
    <property type="evidence" value="ECO:0007669"/>
    <property type="project" value="InterPro"/>
</dbReference>
<dbReference type="SMART" id="SM00345">
    <property type="entry name" value="HTH_GNTR"/>
    <property type="match status" value="1"/>
</dbReference>
<evidence type="ECO:0000259" key="4">
    <source>
        <dbReference type="PROSITE" id="PS50949"/>
    </source>
</evidence>
<dbReference type="InterPro" id="IPR028978">
    <property type="entry name" value="Chorismate_lyase_/UTRA_dom_sf"/>
</dbReference>
<name>A0A3M0HZZ1_9ACTN</name>
<dbReference type="CDD" id="cd07377">
    <property type="entry name" value="WHTH_GntR"/>
    <property type="match status" value="1"/>
</dbReference>
<comment type="caution">
    <text evidence="5">The sequence shown here is derived from an EMBL/GenBank/DDBJ whole genome shotgun (WGS) entry which is preliminary data.</text>
</comment>
<evidence type="ECO:0000313" key="6">
    <source>
        <dbReference type="Proteomes" id="UP000270471"/>
    </source>
</evidence>
<dbReference type="Pfam" id="PF07702">
    <property type="entry name" value="UTRA"/>
    <property type="match status" value="1"/>
</dbReference>
<keyword evidence="6" id="KW-1185">Reference proteome</keyword>
<dbReference type="InterPro" id="IPR000524">
    <property type="entry name" value="Tscrpt_reg_HTH_GntR"/>
</dbReference>
<protein>
    <submittedName>
        <fullName evidence="5">GntR family transcriptional regulator</fullName>
    </submittedName>
</protein>
<keyword evidence="3" id="KW-0804">Transcription</keyword>
<evidence type="ECO:0000256" key="2">
    <source>
        <dbReference type="ARBA" id="ARBA00023125"/>
    </source>
</evidence>
<dbReference type="InterPro" id="IPR036390">
    <property type="entry name" value="WH_DNA-bd_sf"/>
</dbReference>
<dbReference type="SUPFAM" id="SSF64288">
    <property type="entry name" value="Chorismate lyase-like"/>
    <property type="match status" value="1"/>
</dbReference>
<dbReference type="InterPro" id="IPR036388">
    <property type="entry name" value="WH-like_DNA-bd_sf"/>
</dbReference>
<dbReference type="PRINTS" id="PR00035">
    <property type="entry name" value="HTHGNTR"/>
</dbReference>
<dbReference type="InterPro" id="IPR050679">
    <property type="entry name" value="Bact_HTH_transcr_reg"/>
</dbReference>
<dbReference type="GO" id="GO:0045892">
    <property type="term" value="P:negative regulation of DNA-templated transcription"/>
    <property type="evidence" value="ECO:0007669"/>
    <property type="project" value="TreeGrafter"/>
</dbReference>
<evidence type="ECO:0000313" key="5">
    <source>
        <dbReference type="EMBL" id="RMB82587.1"/>
    </source>
</evidence>
<evidence type="ECO:0000256" key="3">
    <source>
        <dbReference type="ARBA" id="ARBA00023163"/>
    </source>
</evidence>
<dbReference type="InterPro" id="IPR011663">
    <property type="entry name" value="UTRA"/>
</dbReference>
<dbReference type="PROSITE" id="PS50949">
    <property type="entry name" value="HTH_GNTR"/>
    <property type="match status" value="1"/>
</dbReference>
<sequence>MSMTLHEAIAESVREQIRRGELSVGDALPSEAEFCDRWKASRAPVRQALATLRSEGVITGGRGKPPVVCASSLGQPFDTLLSYSAWVHSIGRTPGQRTLELALRPADEVASANLHVDAGAPVVHVLRLRYLDGEPAMLERSMYVERVGRLLFDFDCDSGSQWTYLQSRGVRFATASHVIDAVAADPVDARNLGVPEGAPLLRQRRTTRDPDGDVLEFHDDRYLPRAVSFTLNNTIDSRSALARATPGSALDL</sequence>
<dbReference type="EMBL" id="PENI01000021">
    <property type="protein sequence ID" value="RMB82587.1"/>
    <property type="molecule type" value="Genomic_DNA"/>
</dbReference>